<reference evidence="3 4" key="1">
    <citation type="journal article" date="2017" name="Eur. J. Clin. Microbiol. Infect. Dis.">
        <title>Uncommonly isolated clinical Pseudomonas: identification and phylogenetic assignation.</title>
        <authorList>
            <person name="Mulet M."/>
            <person name="Gomila M."/>
            <person name="Ramirez A."/>
            <person name="Cardew S."/>
            <person name="Moore E.R."/>
            <person name="Lalucat J."/>
            <person name="Garcia-Valdes E."/>
        </authorList>
    </citation>
    <scope>NUCLEOTIDE SEQUENCE [LARGE SCALE GENOMIC DNA]</scope>
    <source>
        <strain evidence="3 4">SD129</strain>
    </source>
</reference>
<dbReference type="InterPro" id="IPR027463">
    <property type="entry name" value="AcrB_DN_DC_subdom"/>
</dbReference>
<feature type="transmembrane region" description="Helical" evidence="2">
    <location>
        <begin position="397"/>
        <end position="418"/>
    </location>
</feature>
<feature type="transmembrane region" description="Helical" evidence="2">
    <location>
        <begin position="371"/>
        <end position="390"/>
    </location>
</feature>
<feature type="transmembrane region" description="Helical" evidence="2">
    <location>
        <begin position="921"/>
        <end position="940"/>
    </location>
</feature>
<dbReference type="Gene3D" id="3.30.70.1430">
    <property type="entry name" value="Multidrug efflux transporter AcrB pore domain"/>
    <property type="match status" value="2"/>
</dbReference>
<dbReference type="SUPFAM" id="SSF82693">
    <property type="entry name" value="Multidrug efflux transporter AcrB pore domain, PN1, PN2, PC1 and PC2 subdomains"/>
    <property type="match status" value="2"/>
</dbReference>
<feature type="compositionally biased region" description="Basic and acidic residues" evidence="1">
    <location>
        <begin position="1"/>
        <end position="11"/>
    </location>
</feature>
<gene>
    <name evidence="3" type="ORF">DN820_09910</name>
</gene>
<feature type="transmembrane region" description="Helical" evidence="2">
    <location>
        <begin position="1049"/>
        <end position="1072"/>
    </location>
</feature>
<feature type="transmembrane region" description="Helical" evidence="2">
    <location>
        <begin position="503"/>
        <end position="522"/>
    </location>
</feature>
<dbReference type="GO" id="GO:0042910">
    <property type="term" value="F:xenobiotic transmembrane transporter activity"/>
    <property type="evidence" value="ECO:0007669"/>
    <property type="project" value="TreeGrafter"/>
</dbReference>
<feature type="region of interest" description="Disordered" evidence="1">
    <location>
        <begin position="1"/>
        <end position="26"/>
    </location>
</feature>
<dbReference type="Pfam" id="PF00873">
    <property type="entry name" value="ACR_tran"/>
    <property type="match status" value="1"/>
</dbReference>
<keyword evidence="2" id="KW-0472">Membrane</keyword>
<feature type="transmembrane region" description="Helical" evidence="2">
    <location>
        <begin position="38"/>
        <end position="61"/>
    </location>
</feature>
<feature type="transmembrane region" description="Helical" evidence="2">
    <location>
        <begin position="473"/>
        <end position="497"/>
    </location>
</feature>
<accession>A0A5R9QF17</accession>
<dbReference type="Gene3D" id="1.20.1640.10">
    <property type="entry name" value="Multidrug efflux transporter AcrB transmembrane domain"/>
    <property type="match status" value="2"/>
</dbReference>
<keyword evidence="4" id="KW-1185">Reference proteome</keyword>
<dbReference type="PANTHER" id="PTHR32063">
    <property type="match status" value="1"/>
</dbReference>
<evidence type="ECO:0000313" key="4">
    <source>
        <dbReference type="Proteomes" id="UP000306753"/>
    </source>
</evidence>
<dbReference type="Gene3D" id="3.30.2090.10">
    <property type="entry name" value="Multidrug efflux transporter AcrB TolC docking domain, DN and DC subdomains"/>
    <property type="match status" value="2"/>
</dbReference>
<proteinExistence type="predicted"/>
<evidence type="ECO:0000313" key="3">
    <source>
        <dbReference type="EMBL" id="TLX63691.1"/>
    </source>
</evidence>
<evidence type="ECO:0000256" key="1">
    <source>
        <dbReference type="SAM" id="MobiDB-lite"/>
    </source>
</evidence>
<feature type="transmembrane region" description="Helical" evidence="2">
    <location>
        <begin position="424"/>
        <end position="443"/>
    </location>
</feature>
<evidence type="ECO:0000256" key="2">
    <source>
        <dbReference type="SAM" id="Phobius"/>
    </source>
</evidence>
<keyword evidence="2" id="KW-0812">Transmembrane</keyword>
<protein>
    <submittedName>
        <fullName evidence="3">AcrB/AcrD/AcrF family protein</fullName>
    </submittedName>
</protein>
<dbReference type="EMBL" id="QLAG01000010">
    <property type="protein sequence ID" value="TLX63691.1"/>
    <property type="molecule type" value="Genomic_DNA"/>
</dbReference>
<sequence length="1084" mass="116952">MSLDRDGDEQRQAVPDAVSGPARPGSHEVRNAHPLARFFFLQPIFGILLMVTLALGGVMAYTQLVKESLPDLNIPQATITTSWPGADPQTMEEQVTDVIEDEVTTLQGVRRVESASFDSFSIISVEFDAAADPLDAMTRLRAAVADAEADLPADVERPTIAQASVDDRPIFTFTLHGDAGSTVMNEQARRIRDTLERLPGVNEVNIGGEREEIVQILLRPERLLALGLSPAAVRNAVQQANIEQPFGEIRSDSIGAVVRLEGRFRDVDDLRALPVARSGPGRAIRLDEIASVHRTQETERTRAFFAEQGGGFEPSLEMSVRKSPGADTVKLVESLRATLAQMESAGGWPAGLEYTVTQDEATQIWDALSDVFVSAVQTMGIVFAILLLTIAWREAIVAGLSVPVTFAGVLLCIMVMGYSLNELVVIGMVIALVMIIDVFILLMEGLHDEIYVQGKTFGQGVLATVKRYAMPAFAAQLTTILALAPLMSIGGTIGAFIRVLPTTIVICLVLSFIVAMLCSLPLSRALLGKQRRSDNPKHQGASDRVTQWAVNGLERWNGRWVVRSRKLAWLWVLGGVGLFVLAMVAFTQARIELFPPSDGERLGINIELPPTAQLATSQQVADEVGELLRDKVYFQSVVKLVGLKSPFAGGSTASALQPSEAENYIGFSAIFRPREERDADSHVLADELRRELSAYLQENVAAAQLLVVPEGSGPTSGDPIEIQLLGADMDQLQVFSRQVQGLLSDIDGVVDVRDNIGMLKPQMALRPNREAADFFGISQENLASQVRIAFSSDIIGTFITAAGMDNIDIRLGTEWPSRPGEAGGPRNTEELSRVRAFTDDGTSIALNQLLTPIQSEAAIAISHSDGERALTVMAKNEGRTVGEVMAELMPQLTELQREWPAGYRVVIGGESADTAETFTSALIAMLIAVVLIVGVLVIVLSSFRQAFIIFATMPLAIVGAALGFWAFDITFSFFAMIGLVSLIGIAINNGIIMVDTMNGYLKDGMSINQAAAAGSARRLRPLLTTAITTIVGLIPLAISSAFYRPLTLVIIFGLISVSILALFVVPALYLVLTPADAGQEKSLD</sequence>
<dbReference type="AlphaFoldDB" id="A0A5R9QF17"/>
<feature type="transmembrane region" description="Helical" evidence="2">
    <location>
        <begin position="973"/>
        <end position="1001"/>
    </location>
</feature>
<dbReference type="PANTHER" id="PTHR32063:SF0">
    <property type="entry name" value="SWARMING MOTILITY PROTEIN SWRC"/>
    <property type="match status" value="1"/>
</dbReference>
<organism evidence="3 4">
    <name type="scientific">Stutzerimonas nosocomialis</name>
    <dbReference type="NCBI Taxonomy" id="1056496"/>
    <lineage>
        <taxon>Bacteria</taxon>
        <taxon>Pseudomonadati</taxon>
        <taxon>Pseudomonadota</taxon>
        <taxon>Gammaproteobacteria</taxon>
        <taxon>Pseudomonadales</taxon>
        <taxon>Pseudomonadaceae</taxon>
        <taxon>Stutzerimonas</taxon>
    </lineage>
</organism>
<dbReference type="Gene3D" id="3.30.70.1440">
    <property type="entry name" value="Multidrug efflux transporter AcrB pore domain"/>
    <property type="match status" value="1"/>
</dbReference>
<dbReference type="PRINTS" id="PR00702">
    <property type="entry name" value="ACRIFLAVINRP"/>
</dbReference>
<dbReference type="GO" id="GO:0005886">
    <property type="term" value="C:plasma membrane"/>
    <property type="evidence" value="ECO:0007669"/>
    <property type="project" value="TreeGrafter"/>
</dbReference>
<dbReference type="SUPFAM" id="SSF82714">
    <property type="entry name" value="Multidrug efflux transporter AcrB TolC docking domain, DN and DC subdomains"/>
    <property type="match status" value="1"/>
</dbReference>
<keyword evidence="2" id="KW-1133">Transmembrane helix</keyword>
<dbReference type="Gene3D" id="3.30.70.1320">
    <property type="entry name" value="Multidrug efflux transporter AcrB pore domain like"/>
    <property type="match status" value="1"/>
</dbReference>
<feature type="transmembrane region" description="Helical" evidence="2">
    <location>
        <begin position="567"/>
        <end position="586"/>
    </location>
</feature>
<comment type="caution">
    <text evidence="3">The sequence shown here is derived from an EMBL/GenBank/DDBJ whole genome shotgun (WGS) entry which is preliminary data.</text>
</comment>
<dbReference type="InterPro" id="IPR001036">
    <property type="entry name" value="Acrflvin-R"/>
</dbReference>
<dbReference type="RefSeq" id="WP_138411616.1">
    <property type="nucleotide sequence ID" value="NZ_QLAG01000010.1"/>
</dbReference>
<feature type="transmembrane region" description="Helical" evidence="2">
    <location>
        <begin position="1022"/>
        <end position="1043"/>
    </location>
</feature>
<feature type="transmembrane region" description="Helical" evidence="2">
    <location>
        <begin position="947"/>
        <end position="967"/>
    </location>
</feature>
<dbReference type="SUPFAM" id="SSF82866">
    <property type="entry name" value="Multidrug efflux transporter AcrB transmembrane domain"/>
    <property type="match status" value="2"/>
</dbReference>
<name>A0A5R9QF17_9GAMM</name>
<dbReference type="Proteomes" id="UP000306753">
    <property type="component" value="Unassembled WGS sequence"/>
</dbReference>